<feature type="region of interest" description="Disordered" evidence="1">
    <location>
        <begin position="1"/>
        <end position="21"/>
    </location>
</feature>
<proteinExistence type="predicted"/>
<name>A0A2C7A6E3_9PROT</name>
<evidence type="ECO:0008006" key="4">
    <source>
        <dbReference type="Google" id="ProtNLM"/>
    </source>
</evidence>
<evidence type="ECO:0000313" key="2">
    <source>
        <dbReference type="EMBL" id="PHK93183.1"/>
    </source>
</evidence>
<dbReference type="AlphaFoldDB" id="A0A2C7A6E3"/>
<dbReference type="EMBL" id="PDNU01000061">
    <property type="protein sequence ID" value="PHK93183.1"/>
    <property type="molecule type" value="Genomic_DNA"/>
</dbReference>
<dbReference type="SUPFAM" id="SSF52172">
    <property type="entry name" value="CheY-like"/>
    <property type="match status" value="1"/>
</dbReference>
<dbReference type="Proteomes" id="UP000223527">
    <property type="component" value="Unassembled WGS sequence"/>
</dbReference>
<sequence>MRTSREPRGKEGDRACGGHGAEGAGPAGRILVLSDDAEARRALVLMLESDGLIAYPFASVGGLLEAVGALGEASAGWCCLVMAGHLRASAIAPGLLAPLRRIDRLIPVVILAARPGRGAGGMPASHPALWYADPLVPEEILRSVRDALRT</sequence>
<evidence type="ECO:0000313" key="3">
    <source>
        <dbReference type="Proteomes" id="UP000223527"/>
    </source>
</evidence>
<protein>
    <recommendedName>
        <fullName evidence="4">Response regulatory domain-containing protein</fullName>
    </recommendedName>
</protein>
<feature type="compositionally biased region" description="Basic and acidic residues" evidence="1">
    <location>
        <begin position="1"/>
        <end position="16"/>
    </location>
</feature>
<comment type="caution">
    <text evidence="2">The sequence shown here is derived from an EMBL/GenBank/DDBJ whole genome shotgun (WGS) entry which is preliminary data.</text>
</comment>
<evidence type="ECO:0000256" key="1">
    <source>
        <dbReference type="SAM" id="MobiDB-lite"/>
    </source>
</evidence>
<keyword evidence="3" id="KW-1185">Reference proteome</keyword>
<organism evidence="2 3">
    <name type="scientific">Teichococcus rhizosphaerae</name>
    <dbReference type="NCBI Taxonomy" id="1335062"/>
    <lineage>
        <taxon>Bacteria</taxon>
        <taxon>Pseudomonadati</taxon>
        <taxon>Pseudomonadota</taxon>
        <taxon>Alphaproteobacteria</taxon>
        <taxon>Acetobacterales</taxon>
        <taxon>Roseomonadaceae</taxon>
        <taxon>Roseomonas</taxon>
    </lineage>
</organism>
<accession>A0A2C7A6E3</accession>
<reference evidence="2 3" key="1">
    <citation type="submission" date="2017-10" db="EMBL/GenBank/DDBJ databases">
        <authorList>
            <person name="Banno H."/>
            <person name="Chua N.-H."/>
        </authorList>
    </citation>
    <scope>NUCLEOTIDE SEQUENCE [LARGE SCALE GENOMIC DNA]</scope>
    <source>
        <strain evidence="2 3">YW11</strain>
    </source>
</reference>
<gene>
    <name evidence="2" type="ORF">CR162_19965</name>
</gene>
<dbReference type="InterPro" id="IPR011006">
    <property type="entry name" value="CheY-like_superfamily"/>
</dbReference>